<gene>
    <name evidence="5" type="ORF">GCM10009844_31120</name>
</gene>
<proteinExistence type="predicted"/>
<protein>
    <submittedName>
        <fullName evidence="5">AraC family transcriptional regulator</fullName>
    </submittedName>
</protein>
<feature type="domain" description="HTH araC/xylS-type" evidence="4">
    <location>
        <begin position="165"/>
        <end position="267"/>
    </location>
</feature>
<dbReference type="PANTHER" id="PTHR46796">
    <property type="entry name" value="HTH-TYPE TRANSCRIPTIONAL ACTIVATOR RHAS-RELATED"/>
    <property type="match status" value="1"/>
</dbReference>
<evidence type="ECO:0000256" key="1">
    <source>
        <dbReference type="ARBA" id="ARBA00023015"/>
    </source>
</evidence>
<keyword evidence="6" id="KW-1185">Reference proteome</keyword>
<evidence type="ECO:0000256" key="3">
    <source>
        <dbReference type="ARBA" id="ARBA00023163"/>
    </source>
</evidence>
<keyword evidence="1" id="KW-0805">Transcription regulation</keyword>
<evidence type="ECO:0000259" key="4">
    <source>
        <dbReference type="PROSITE" id="PS01124"/>
    </source>
</evidence>
<dbReference type="SMART" id="SM00342">
    <property type="entry name" value="HTH_ARAC"/>
    <property type="match status" value="1"/>
</dbReference>
<dbReference type="RefSeq" id="WP_344154124.1">
    <property type="nucleotide sequence ID" value="NZ_BAAAQR010000010.1"/>
</dbReference>
<dbReference type="EMBL" id="BAAAQR010000010">
    <property type="protein sequence ID" value="GAA2150317.1"/>
    <property type="molecule type" value="Genomic_DNA"/>
</dbReference>
<dbReference type="PROSITE" id="PS01124">
    <property type="entry name" value="HTH_ARAC_FAMILY_2"/>
    <property type="match status" value="1"/>
</dbReference>
<organism evidence="5 6">
    <name type="scientific">Nocardioides koreensis</name>
    <dbReference type="NCBI Taxonomy" id="433651"/>
    <lineage>
        <taxon>Bacteria</taxon>
        <taxon>Bacillati</taxon>
        <taxon>Actinomycetota</taxon>
        <taxon>Actinomycetes</taxon>
        <taxon>Propionibacteriales</taxon>
        <taxon>Nocardioidaceae</taxon>
        <taxon>Nocardioides</taxon>
    </lineage>
</organism>
<keyword evidence="3" id="KW-0804">Transcription</keyword>
<dbReference type="PANTHER" id="PTHR46796:SF15">
    <property type="entry name" value="BLL1074 PROTEIN"/>
    <property type="match status" value="1"/>
</dbReference>
<sequence>MSGRATTQPPRLWRLAEALRPYVAALHVYDVDLGAPGVHRGLPSTTLTLVLPVGEPLDVGWAGDRTTRGARWSTVSGLHSGPAEIHHGGHQRGLQLALTPAGARALLGVPAPELSRELLELDEVAPGLADLPDWLAATTSPTAGLRVVEGALLAALARHGEAAPRREVEWALARLTRGARVQDVAAEVGYSRRRLGTLVREECGLAPKEYQRIARFERSRDVLARHAARGRADLAGVASDAGYADQSHLTREWTAMAGCTPTTWLREEFPFLQDGGGVGGRG</sequence>
<evidence type="ECO:0000256" key="2">
    <source>
        <dbReference type="ARBA" id="ARBA00023125"/>
    </source>
</evidence>
<comment type="caution">
    <text evidence="5">The sequence shown here is derived from an EMBL/GenBank/DDBJ whole genome shotgun (WGS) entry which is preliminary data.</text>
</comment>
<evidence type="ECO:0000313" key="6">
    <source>
        <dbReference type="Proteomes" id="UP001501771"/>
    </source>
</evidence>
<accession>A0ABN2ZYQ1</accession>
<dbReference type="InterPro" id="IPR018060">
    <property type="entry name" value="HTH_AraC"/>
</dbReference>
<dbReference type="Proteomes" id="UP001501771">
    <property type="component" value="Unassembled WGS sequence"/>
</dbReference>
<evidence type="ECO:0000313" key="5">
    <source>
        <dbReference type="EMBL" id="GAA2150317.1"/>
    </source>
</evidence>
<reference evidence="5 6" key="1">
    <citation type="journal article" date="2019" name="Int. J. Syst. Evol. Microbiol.">
        <title>The Global Catalogue of Microorganisms (GCM) 10K type strain sequencing project: providing services to taxonomists for standard genome sequencing and annotation.</title>
        <authorList>
            <consortium name="The Broad Institute Genomics Platform"/>
            <consortium name="The Broad Institute Genome Sequencing Center for Infectious Disease"/>
            <person name="Wu L."/>
            <person name="Ma J."/>
        </authorList>
    </citation>
    <scope>NUCLEOTIDE SEQUENCE [LARGE SCALE GENOMIC DNA]</scope>
    <source>
        <strain evidence="5 6">JCM 16022</strain>
    </source>
</reference>
<dbReference type="InterPro" id="IPR050204">
    <property type="entry name" value="AraC_XylS_family_regulators"/>
</dbReference>
<dbReference type="Pfam" id="PF12833">
    <property type="entry name" value="HTH_18"/>
    <property type="match status" value="1"/>
</dbReference>
<dbReference type="Gene3D" id="1.10.10.60">
    <property type="entry name" value="Homeodomain-like"/>
    <property type="match status" value="1"/>
</dbReference>
<name>A0ABN2ZYQ1_9ACTN</name>
<keyword evidence="2" id="KW-0238">DNA-binding</keyword>